<dbReference type="Proteomes" id="UP000236291">
    <property type="component" value="Unassembled WGS sequence"/>
</dbReference>
<protein>
    <submittedName>
        <fullName evidence="1">Disease resistance protein (TIR-NBS-LRR class)</fullName>
    </submittedName>
</protein>
<evidence type="ECO:0000313" key="2">
    <source>
        <dbReference type="Proteomes" id="UP000236291"/>
    </source>
</evidence>
<organism evidence="1 2">
    <name type="scientific">Trifolium pratense</name>
    <name type="common">Red clover</name>
    <dbReference type="NCBI Taxonomy" id="57577"/>
    <lineage>
        <taxon>Eukaryota</taxon>
        <taxon>Viridiplantae</taxon>
        <taxon>Streptophyta</taxon>
        <taxon>Embryophyta</taxon>
        <taxon>Tracheophyta</taxon>
        <taxon>Spermatophyta</taxon>
        <taxon>Magnoliopsida</taxon>
        <taxon>eudicotyledons</taxon>
        <taxon>Gunneridae</taxon>
        <taxon>Pentapetalae</taxon>
        <taxon>rosids</taxon>
        <taxon>fabids</taxon>
        <taxon>Fabales</taxon>
        <taxon>Fabaceae</taxon>
        <taxon>Papilionoideae</taxon>
        <taxon>50 kb inversion clade</taxon>
        <taxon>NPAAA clade</taxon>
        <taxon>Hologalegina</taxon>
        <taxon>IRL clade</taxon>
        <taxon>Trifolieae</taxon>
        <taxon>Trifolium</taxon>
    </lineage>
</organism>
<gene>
    <name evidence="1" type="ORF">L195_g061773</name>
</gene>
<accession>A0A2K3KBP9</accession>
<name>A0A2K3KBP9_TRIPR</name>
<reference evidence="1 2" key="2">
    <citation type="journal article" date="2017" name="Front. Plant Sci.">
        <title>Gene Classification and Mining of Molecular Markers Useful in Red Clover (Trifolium pratense) Breeding.</title>
        <authorList>
            <person name="Istvanek J."/>
            <person name="Dluhosova J."/>
            <person name="Dluhos P."/>
            <person name="Patkova L."/>
            <person name="Nedelnik J."/>
            <person name="Repkova J."/>
        </authorList>
    </citation>
    <scope>NUCLEOTIDE SEQUENCE [LARGE SCALE GENOMIC DNA]</scope>
    <source>
        <strain evidence="2">cv. Tatra</strain>
        <tissue evidence="1">Young leaves</tissue>
    </source>
</reference>
<comment type="caution">
    <text evidence="1">The sequence shown here is derived from an EMBL/GenBank/DDBJ whole genome shotgun (WGS) entry which is preliminary data.</text>
</comment>
<sequence>MPLLKTEIPEWFDHVCTQEIPLLWARRKFPIVALALVFKKLKGSDSVAEYYGAKHWSTVSLHLFIDGQEVCSKKCHYFNVGDDHVLICDLRVLFNDEEWRDL</sequence>
<dbReference type="EMBL" id="ASHM01158079">
    <property type="protein sequence ID" value="PNX63725.1"/>
    <property type="molecule type" value="Genomic_DNA"/>
</dbReference>
<feature type="non-terminal residue" evidence="1">
    <location>
        <position position="102"/>
    </location>
</feature>
<reference evidence="1 2" key="1">
    <citation type="journal article" date="2014" name="Am. J. Bot.">
        <title>Genome assembly and annotation for red clover (Trifolium pratense; Fabaceae).</title>
        <authorList>
            <person name="Istvanek J."/>
            <person name="Jaros M."/>
            <person name="Krenek A."/>
            <person name="Repkova J."/>
        </authorList>
    </citation>
    <scope>NUCLEOTIDE SEQUENCE [LARGE SCALE GENOMIC DNA]</scope>
    <source>
        <strain evidence="2">cv. Tatra</strain>
        <tissue evidence="1">Young leaves</tissue>
    </source>
</reference>
<evidence type="ECO:0000313" key="1">
    <source>
        <dbReference type="EMBL" id="PNX63725.1"/>
    </source>
</evidence>
<proteinExistence type="predicted"/>
<dbReference type="AlphaFoldDB" id="A0A2K3KBP9"/>